<feature type="region of interest" description="Disordered" evidence="1">
    <location>
        <begin position="25"/>
        <end position="73"/>
    </location>
</feature>
<dbReference type="PROSITE" id="PS51257">
    <property type="entry name" value="PROKAR_LIPOPROTEIN"/>
    <property type="match status" value="1"/>
</dbReference>
<accession>A0A1H6KM12</accession>
<sequence>MKTLIAGIIAMTAVMGILTGCGKDAADDAEESTTAETTTIPEEETDTEEKTTEPTTEKASDKDSSSMTEEDTVREVAETFIDAYNERDYRQLFDMMNIDGYLDVVKAEKKVIEDKDEDESVIVKNAVKYLYTDNDNSLSDVKTVKKASYDDTYLTRTGYNKEAYLKKFIEDNGGIEKKDHAEFEKACNSPAADFGADVEDIKAYRVTFEYTGETESGVGDMLVYSINDSGWKVDDVVFNANRSDEFIQSAQSVREYGGYELISSFREADIDMDDYGTSLFIISSDMSRNKNVPDFIDVEEFVYMVNEGAFIGSEDWFIIAEGYDALLAVVSDSSNDLVCALDAEPDSNFSIRNEDRSSFIGDYEISGKNYDEIYEHFAGMIN</sequence>
<dbReference type="Proteomes" id="UP000183190">
    <property type="component" value="Unassembled WGS sequence"/>
</dbReference>
<name>A0A1H6KM12_RUMFL</name>
<evidence type="ECO:0000313" key="2">
    <source>
        <dbReference type="EMBL" id="SEH76544.1"/>
    </source>
</evidence>
<dbReference type="OrthoDB" id="1820792at2"/>
<evidence type="ECO:0000313" key="3">
    <source>
        <dbReference type="Proteomes" id="UP000183190"/>
    </source>
</evidence>
<dbReference type="EMBL" id="FNWV01000010">
    <property type="protein sequence ID" value="SEH76544.1"/>
    <property type="molecule type" value="Genomic_DNA"/>
</dbReference>
<protein>
    <submittedName>
        <fullName evidence="2">Uncharacterized protein</fullName>
    </submittedName>
</protein>
<evidence type="ECO:0000256" key="1">
    <source>
        <dbReference type="SAM" id="MobiDB-lite"/>
    </source>
</evidence>
<feature type="compositionally biased region" description="Basic and acidic residues" evidence="1">
    <location>
        <begin position="48"/>
        <end position="64"/>
    </location>
</feature>
<dbReference type="RefSeq" id="WP_074718058.1">
    <property type="nucleotide sequence ID" value="NZ_FNWV01000010.1"/>
</dbReference>
<proteinExistence type="predicted"/>
<reference evidence="2 3" key="1">
    <citation type="submission" date="2016-10" db="EMBL/GenBank/DDBJ databases">
        <authorList>
            <person name="de Groot N.N."/>
        </authorList>
    </citation>
    <scope>NUCLEOTIDE SEQUENCE [LARGE SCALE GENOMIC DNA]</scope>
    <source>
        <strain evidence="2 3">YAD2003</strain>
    </source>
</reference>
<dbReference type="AlphaFoldDB" id="A0A1H6KM12"/>
<organism evidence="2 3">
    <name type="scientific">Ruminococcus flavefaciens</name>
    <dbReference type="NCBI Taxonomy" id="1265"/>
    <lineage>
        <taxon>Bacteria</taxon>
        <taxon>Bacillati</taxon>
        <taxon>Bacillota</taxon>
        <taxon>Clostridia</taxon>
        <taxon>Eubacteriales</taxon>
        <taxon>Oscillospiraceae</taxon>
        <taxon>Ruminococcus</taxon>
    </lineage>
</organism>
<gene>
    <name evidence="2" type="ORF">SAMN02910265_02570</name>
</gene>